<dbReference type="GO" id="GO:0006633">
    <property type="term" value="P:fatty acid biosynthetic process"/>
    <property type="evidence" value="ECO:0007669"/>
    <property type="project" value="InterPro"/>
</dbReference>
<proteinExistence type="inferred from homology"/>
<feature type="domain" description="4'-phosphopantetheinyl transferase" evidence="7">
    <location>
        <begin position="120"/>
        <end position="211"/>
    </location>
</feature>
<evidence type="ECO:0000256" key="4">
    <source>
        <dbReference type="ARBA" id="ARBA00022723"/>
    </source>
</evidence>
<dbReference type="Proteomes" id="UP000199545">
    <property type="component" value="Unassembled WGS sequence"/>
</dbReference>
<dbReference type="GO" id="GO:0008897">
    <property type="term" value="F:holo-[acyl-carrier-protein] synthase activity"/>
    <property type="evidence" value="ECO:0007669"/>
    <property type="project" value="InterPro"/>
</dbReference>
<comment type="similarity">
    <text evidence="2">Belongs to the P-Pant transferase superfamily. Gsp/Sfp/HetI/AcpT family.</text>
</comment>
<dbReference type="InterPro" id="IPR004568">
    <property type="entry name" value="Ppantetheine-prot_Trfase_dom"/>
</dbReference>
<organism evidence="9 10">
    <name type="scientific">Thermoflavimicrobium dichotomicum</name>
    <dbReference type="NCBI Taxonomy" id="46223"/>
    <lineage>
        <taxon>Bacteria</taxon>
        <taxon>Bacillati</taxon>
        <taxon>Bacillota</taxon>
        <taxon>Bacilli</taxon>
        <taxon>Bacillales</taxon>
        <taxon>Thermoactinomycetaceae</taxon>
        <taxon>Thermoflavimicrobium</taxon>
    </lineage>
</organism>
<dbReference type="Pfam" id="PF22624">
    <property type="entry name" value="AASDHPPT_N"/>
    <property type="match status" value="1"/>
</dbReference>
<name>A0A1I3T3U2_9BACL</name>
<dbReference type="PANTHER" id="PTHR12215:SF10">
    <property type="entry name" value="L-AMINOADIPATE-SEMIALDEHYDE DEHYDROGENASE-PHOSPHOPANTETHEINYL TRANSFERASE"/>
    <property type="match status" value="1"/>
</dbReference>
<dbReference type="InterPro" id="IPR008278">
    <property type="entry name" value="4-PPantetheinyl_Trfase_dom"/>
</dbReference>
<evidence type="ECO:0000313" key="9">
    <source>
        <dbReference type="EMBL" id="SFJ64521.1"/>
    </source>
</evidence>
<dbReference type="AlphaFoldDB" id="A0A1I3T3U2"/>
<dbReference type="SUPFAM" id="SSF56214">
    <property type="entry name" value="4'-phosphopantetheinyl transferase"/>
    <property type="match status" value="2"/>
</dbReference>
<keyword evidence="3 9" id="KW-0808">Transferase</keyword>
<sequence>MFFRSPSFEFPSFPEYEVHIWLIHFPAFLSDMNLLFDALSPAEKHKAQQFHFQKDQHAYIISHGAVRWILSHYLNVSPAQIIFGTEDHGKPVILEPSMPALHFNLSHSGSRALLAVSHHPVGIDIEQIKPDFNFTELVSHIMSPPEQQCFMKLPKEKQRDHFFLLWTRKEAYIKAIGKGLSYPLKKLTISLDWNNPKIQEDQAYPEEYKRWQMIHVDVGPDYVGTLTCSQKSRAIRYYLFESYLFQPNQFTMKSGETP</sequence>
<dbReference type="Pfam" id="PF01648">
    <property type="entry name" value="ACPS"/>
    <property type="match status" value="1"/>
</dbReference>
<evidence type="ECO:0000256" key="1">
    <source>
        <dbReference type="ARBA" id="ARBA00001946"/>
    </source>
</evidence>
<dbReference type="OrthoDB" id="9808281at2"/>
<dbReference type="EMBL" id="FORR01000015">
    <property type="protein sequence ID" value="SFJ64521.1"/>
    <property type="molecule type" value="Genomic_DNA"/>
</dbReference>
<keyword evidence="10" id="KW-1185">Reference proteome</keyword>
<evidence type="ECO:0000256" key="6">
    <source>
        <dbReference type="ARBA" id="ARBA00023194"/>
    </source>
</evidence>
<keyword evidence="4" id="KW-0479">Metal-binding</keyword>
<evidence type="ECO:0000256" key="5">
    <source>
        <dbReference type="ARBA" id="ARBA00022842"/>
    </source>
</evidence>
<dbReference type="GO" id="GO:0005829">
    <property type="term" value="C:cytosol"/>
    <property type="evidence" value="ECO:0007669"/>
    <property type="project" value="TreeGrafter"/>
</dbReference>
<dbReference type="GO" id="GO:0019878">
    <property type="term" value="P:lysine biosynthetic process via aminoadipic acid"/>
    <property type="evidence" value="ECO:0007669"/>
    <property type="project" value="TreeGrafter"/>
</dbReference>
<dbReference type="Gene3D" id="3.90.470.20">
    <property type="entry name" value="4'-phosphopantetheinyl transferase domain"/>
    <property type="match status" value="2"/>
</dbReference>
<keyword evidence="5" id="KW-0460">Magnesium</keyword>
<dbReference type="NCBIfam" id="TIGR00556">
    <property type="entry name" value="pantethn_trn"/>
    <property type="match status" value="1"/>
</dbReference>
<keyword evidence="6" id="KW-0045">Antibiotic biosynthesis</keyword>
<evidence type="ECO:0000256" key="2">
    <source>
        <dbReference type="ARBA" id="ARBA00010990"/>
    </source>
</evidence>
<protein>
    <submittedName>
        <fullName evidence="9">4'-phosphopantetheinyl transferase</fullName>
    </submittedName>
</protein>
<evidence type="ECO:0000259" key="8">
    <source>
        <dbReference type="Pfam" id="PF22624"/>
    </source>
</evidence>
<evidence type="ECO:0000256" key="3">
    <source>
        <dbReference type="ARBA" id="ARBA00022679"/>
    </source>
</evidence>
<dbReference type="InterPro" id="IPR050559">
    <property type="entry name" value="P-Pant_transferase_sf"/>
</dbReference>
<dbReference type="GO" id="GO:0017000">
    <property type="term" value="P:antibiotic biosynthetic process"/>
    <property type="evidence" value="ECO:0007669"/>
    <property type="project" value="UniProtKB-KW"/>
</dbReference>
<feature type="domain" description="4'-phosphopantetheinyl transferase N-terminal" evidence="8">
    <location>
        <begin position="31"/>
        <end position="117"/>
    </location>
</feature>
<dbReference type="PANTHER" id="PTHR12215">
    <property type="entry name" value="PHOSPHOPANTETHEINE TRANSFERASE"/>
    <property type="match status" value="1"/>
</dbReference>
<accession>A0A1I3T3U2</accession>
<evidence type="ECO:0000313" key="10">
    <source>
        <dbReference type="Proteomes" id="UP000199545"/>
    </source>
</evidence>
<dbReference type="RefSeq" id="WP_093230992.1">
    <property type="nucleotide sequence ID" value="NZ_FORR01000015.1"/>
</dbReference>
<dbReference type="STRING" id="46223.SAMN05421852_11519"/>
<dbReference type="InterPro" id="IPR055066">
    <property type="entry name" value="AASDHPPT_N"/>
</dbReference>
<dbReference type="GO" id="GO:0000287">
    <property type="term" value="F:magnesium ion binding"/>
    <property type="evidence" value="ECO:0007669"/>
    <property type="project" value="InterPro"/>
</dbReference>
<reference evidence="9 10" key="1">
    <citation type="submission" date="2016-10" db="EMBL/GenBank/DDBJ databases">
        <authorList>
            <person name="de Groot N.N."/>
        </authorList>
    </citation>
    <scope>NUCLEOTIDE SEQUENCE [LARGE SCALE GENOMIC DNA]</scope>
    <source>
        <strain evidence="9 10">DSM 44778</strain>
    </source>
</reference>
<dbReference type="InterPro" id="IPR037143">
    <property type="entry name" value="4-PPantetheinyl_Trfase_dom_sf"/>
</dbReference>
<comment type="cofactor">
    <cofactor evidence="1">
        <name>Mg(2+)</name>
        <dbReference type="ChEBI" id="CHEBI:18420"/>
    </cofactor>
</comment>
<gene>
    <name evidence="9" type="ORF">SAMN05421852_11519</name>
</gene>
<evidence type="ECO:0000259" key="7">
    <source>
        <dbReference type="Pfam" id="PF01648"/>
    </source>
</evidence>